<organism evidence="8 9">
    <name type="scientific">Protaetiibacter mangrovi</name>
    <dbReference type="NCBI Taxonomy" id="2970926"/>
    <lineage>
        <taxon>Bacteria</taxon>
        <taxon>Bacillati</taxon>
        <taxon>Actinomycetota</taxon>
        <taxon>Actinomycetes</taxon>
        <taxon>Micrococcales</taxon>
        <taxon>Microbacteriaceae</taxon>
        <taxon>Protaetiibacter</taxon>
    </lineage>
</organism>
<keyword evidence="9" id="KW-1185">Reference proteome</keyword>
<evidence type="ECO:0000313" key="9">
    <source>
        <dbReference type="Proteomes" id="UP001205337"/>
    </source>
</evidence>
<keyword evidence="5" id="KW-0067">ATP-binding</keyword>
<dbReference type="Proteomes" id="UP001205337">
    <property type="component" value="Unassembled WGS sequence"/>
</dbReference>
<dbReference type="SUPFAM" id="SSF53613">
    <property type="entry name" value="Ribokinase-like"/>
    <property type="match status" value="1"/>
</dbReference>
<dbReference type="GO" id="GO:0016301">
    <property type="term" value="F:kinase activity"/>
    <property type="evidence" value="ECO:0007669"/>
    <property type="project" value="UniProtKB-KW"/>
</dbReference>
<dbReference type="RefSeq" id="WP_258797493.1">
    <property type="nucleotide sequence ID" value="NZ_JANTHX010000004.1"/>
</dbReference>
<protein>
    <submittedName>
        <fullName evidence="8">PfkB family carbohydrate kinase</fullName>
    </submittedName>
</protein>
<dbReference type="Gene3D" id="3.40.1190.20">
    <property type="match status" value="1"/>
</dbReference>
<evidence type="ECO:0000313" key="8">
    <source>
        <dbReference type="EMBL" id="MCS0498541.1"/>
    </source>
</evidence>
<sequence length="307" mass="30571">MITCLGLSPALDVTYGVGALVVGGIHRPQWTLALPGGKSLNVARAVRALGGEARAIAPLGGRRGAGIADALAADGVELVVVPTREETRMCVSVVDAATGEITEIYEHPRELPDASWHGVADAVEGVGSGWLAVSGSVPAARAAALGELLADAEARGVRLALDLRGEALAETLARTRPALVKINRAEAEETVGPGPLASLAAGLRARGAAVAVVTDGASGSLGADASGAWRVTSPPAGSYTVGAGDSFLAGLLLAIDSGRPLPEALRAAAAVAAANTLRPGAAVWDAGQLPRLADGLRVEPAPGASRA</sequence>
<comment type="caution">
    <text evidence="8">The sequence shown here is derived from an EMBL/GenBank/DDBJ whole genome shotgun (WGS) entry which is preliminary data.</text>
</comment>
<dbReference type="PANTHER" id="PTHR46566:SF5">
    <property type="entry name" value="1-PHOSPHOFRUCTOKINASE"/>
    <property type="match status" value="1"/>
</dbReference>
<dbReference type="PANTHER" id="PTHR46566">
    <property type="entry name" value="1-PHOSPHOFRUCTOKINASE-RELATED"/>
    <property type="match status" value="1"/>
</dbReference>
<dbReference type="InterPro" id="IPR017583">
    <property type="entry name" value="Tagatose/fructose_Pkinase"/>
</dbReference>
<keyword evidence="4 8" id="KW-0418">Kinase</keyword>
<dbReference type="EMBL" id="JANTHX010000004">
    <property type="protein sequence ID" value="MCS0498541.1"/>
    <property type="molecule type" value="Genomic_DNA"/>
</dbReference>
<evidence type="ECO:0000256" key="2">
    <source>
        <dbReference type="ARBA" id="ARBA00022679"/>
    </source>
</evidence>
<gene>
    <name evidence="8" type="ORF">NUH29_03125</name>
</gene>
<name>A0ABT1ZCY2_9MICO</name>
<reference evidence="8 9" key="1">
    <citation type="submission" date="2022-08" db="EMBL/GenBank/DDBJ databases">
        <authorList>
            <person name="Li F."/>
        </authorList>
    </citation>
    <scope>NUCLEOTIDE SEQUENCE [LARGE SCALE GENOMIC DNA]</scope>
    <source>
        <strain evidence="8 9">10F1B-8-1</strain>
    </source>
</reference>
<evidence type="ECO:0000256" key="4">
    <source>
        <dbReference type="ARBA" id="ARBA00022777"/>
    </source>
</evidence>
<keyword evidence="2 6" id="KW-0808">Transferase</keyword>
<proteinExistence type="inferred from homology"/>
<evidence type="ECO:0000256" key="6">
    <source>
        <dbReference type="PIRNR" id="PIRNR000535"/>
    </source>
</evidence>
<dbReference type="InterPro" id="IPR029056">
    <property type="entry name" value="Ribokinase-like"/>
</dbReference>
<keyword evidence="3" id="KW-0547">Nucleotide-binding</keyword>
<evidence type="ECO:0000256" key="1">
    <source>
        <dbReference type="ARBA" id="ARBA00010688"/>
    </source>
</evidence>
<comment type="similarity">
    <text evidence="1">Belongs to the carbohydrate kinase PfkB family.</text>
</comment>
<accession>A0ABT1ZCY2</accession>
<dbReference type="InterPro" id="IPR011611">
    <property type="entry name" value="PfkB_dom"/>
</dbReference>
<evidence type="ECO:0000256" key="3">
    <source>
        <dbReference type="ARBA" id="ARBA00022741"/>
    </source>
</evidence>
<dbReference type="Pfam" id="PF00294">
    <property type="entry name" value="PfkB"/>
    <property type="match status" value="1"/>
</dbReference>
<evidence type="ECO:0000256" key="5">
    <source>
        <dbReference type="ARBA" id="ARBA00022840"/>
    </source>
</evidence>
<evidence type="ECO:0000259" key="7">
    <source>
        <dbReference type="Pfam" id="PF00294"/>
    </source>
</evidence>
<feature type="domain" description="Carbohydrate kinase PfkB" evidence="7">
    <location>
        <begin position="35"/>
        <end position="282"/>
    </location>
</feature>
<dbReference type="PIRSF" id="PIRSF000535">
    <property type="entry name" value="1PFK/6PFK/LacC"/>
    <property type="match status" value="1"/>
</dbReference>